<feature type="compositionally biased region" description="Acidic residues" evidence="1">
    <location>
        <begin position="175"/>
        <end position="188"/>
    </location>
</feature>
<evidence type="ECO:0000256" key="1">
    <source>
        <dbReference type="SAM" id="MobiDB-lite"/>
    </source>
</evidence>
<dbReference type="EMBL" id="KQ947414">
    <property type="protein sequence ID" value="KUJ17283.1"/>
    <property type="molecule type" value="Genomic_DNA"/>
</dbReference>
<gene>
    <name evidence="2" type="ORF">LY89DRAFT_668622</name>
</gene>
<reference evidence="2 3" key="1">
    <citation type="submission" date="2015-10" db="EMBL/GenBank/DDBJ databases">
        <title>Full genome of DAOMC 229536 Phialocephala scopiformis, a fungal endophyte of spruce producing the potent anti-insectan compound rugulosin.</title>
        <authorList>
            <consortium name="DOE Joint Genome Institute"/>
            <person name="Walker A.K."/>
            <person name="Frasz S.L."/>
            <person name="Seifert K.A."/>
            <person name="Miller J.D."/>
            <person name="Mondo S.J."/>
            <person name="Labutti K."/>
            <person name="Lipzen A."/>
            <person name="Dockter R."/>
            <person name="Kennedy M."/>
            <person name="Grigoriev I.V."/>
            <person name="Spatafora J.W."/>
        </authorList>
    </citation>
    <scope>NUCLEOTIDE SEQUENCE [LARGE SCALE GENOMIC DNA]</scope>
    <source>
        <strain evidence="2 3">CBS 120377</strain>
    </source>
</reference>
<dbReference type="Proteomes" id="UP000070700">
    <property type="component" value="Unassembled WGS sequence"/>
</dbReference>
<feature type="region of interest" description="Disordered" evidence="1">
    <location>
        <begin position="151"/>
        <end position="188"/>
    </location>
</feature>
<evidence type="ECO:0000313" key="3">
    <source>
        <dbReference type="Proteomes" id="UP000070700"/>
    </source>
</evidence>
<dbReference type="KEGG" id="psco:LY89DRAFT_668622"/>
<proteinExistence type="predicted"/>
<accession>A0A194XAU7</accession>
<dbReference type="InParanoid" id="A0A194XAU7"/>
<name>A0A194XAU7_MOLSC</name>
<dbReference type="RefSeq" id="XP_018071638.1">
    <property type="nucleotide sequence ID" value="XM_018213049.1"/>
</dbReference>
<dbReference type="GeneID" id="28822775"/>
<keyword evidence="3" id="KW-1185">Reference proteome</keyword>
<organism evidence="2 3">
    <name type="scientific">Mollisia scopiformis</name>
    <name type="common">Conifer needle endophyte fungus</name>
    <name type="synonym">Phialocephala scopiformis</name>
    <dbReference type="NCBI Taxonomy" id="149040"/>
    <lineage>
        <taxon>Eukaryota</taxon>
        <taxon>Fungi</taxon>
        <taxon>Dikarya</taxon>
        <taxon>Ascomycota</taxon>
        <taxon>Pezizomycotina</taxon>
        <taxon>Leotiomycetes</taxon>
        <taxon>Helotiales</taxon>
        <taxon>Mollisiaceae</taxon>
        <taxon>Mollisia</taxon>
    </lineage>
</organism>
<protein>
    <submittedName>
        <fullName evidence="2">Uncharacterized protein</fullName>
    </submittedName>
</protein>
<evidence type="ECO:0000313" key="2">
    <source>
        <dbReference type="EMBL" id="KUJ17283.1"/>
    </source>
</evidence>
<dbReference type="AlphaFoldDB" id="A0A194XAU7"/>
<sequence length="497" mass="56099">MSHRSIDLSAPGLYEHDMQDMSFAPFVIELAHSSAHPEISTRISSRSESSPPLSLLISKPEPEEEEDDFFQDPPEVVLKRLRRQGMVQRRDETISTAVLEVPTAQEYQEKLETLFVDPPQVVGKSILRAQKQFFARVKHGIEFKNPFLSSERTRRGSNGGDVSPKTVFPTYDGEGYGEYDDQPGADNSEDELDQLFSHFSRPNSWTLGDHVDFVSRAEHSAASINSSYSGKYFNVLPIQIPDTSPLFDSSRDVTDSPAADAFNTSHLALRRFSGLENRIVSHFSVSDIFILSDDILNTMDIGDDVLAHFSVGWDSDIDDTLDQRGLQNPAPSNTNADDVLLGMDVEALVDDIQNTTRQFVDNDHLRGECEQNLRPHHRRPGCFCYHCTRRYGADDKEPHDATFCSCTNCFVNRYKVMKARKERTARREHADWTKKLLGRLNTKTKEGDQGKQELLDMVAKLMLDEEADQKDIVSASIKSSRNSNMFDLVKSGLRSPE</sequence>